<dbReference type="InterPro" id="IPR036264">
    <property type="entry name" value="Bact_exopeptidase_dim_dom"/>
</dbReference>
<gene>
    <name evidence="2" type="ORF">ACFPK1_14325</name>
</gene>
<name>A0ABV9ZF78_9PSEU</name>
<dbReference type="PANTHER" id="PTHR11014">
    <property type="entry name" value="PEPTIDASE M20 FAMILY MEMBER"/>
    <property type="match status" value="1"/>
</dbReference>
<evidence type="ECO:0000259" key="1">
    <source>
        <dbReference type="Pfam" id="PF07687"/>
    </source>
</evidence>
<dbReference type="InterPro" id="IPR017439">
    <property type="entry name" value="Amidohydrolase"/>
</dbReference>
<dbReference type="RefSeq" id="WP_378021605.1">
    <property type="nucleotide sequence ID" value="NZ_JBHSKG010000006.1"/>
</dbReference>
<dbReference type="Proteomes" id="UP001596175">
    <property type="component" value="Unassembled WGS sequence"/>
</dbReference>
<dbReference type="Gene3D" id="3.30.70.360">
    <property type="match status" value="1"/>
</dbReference>
<dbReference type="InterPro" id="IPR002933">
    <property type="entry name" value="Peptidase_M20"/>
</dbReference>
<dbReference type="EMBL" id="JBHSKG010000006">
    <property type="protein sequence ID" value="MFC5139415.1"/>
    <property type="molecule type" value="Genomic_DNA"/>
</dbReference>
<protein>
    <submittedName>
        <fullName evidence="2">M20 family metallopeptidase</fullName>
    </submittedName>
</protein>
<keyword evidence="3" id="KW-1185">Reference proteome</keyword>
<sequence>MSRPGSGGTVPADPPRVDPALKAALEAELDAAVALRHALHRDPRLSGDEADSRDLVLAALADVTTAPELVADTGAMVRLGAPARDGRPAVAVRAELDALPVVERTGLPYSATGPAAHVCGHDVHVAALVAVVRAMARVGPEHRGPAPLLAVFQPREEKAPSGASDVATDPRFAAHEVGAMLGVHVQPELPRGTVSVRGGPVNASADEIEIEVHGRGGHGGYPHRTRDPVLALAQIVAGVHHIVSRRVDPMVAGVITLGQMEAGSAPNVVPETATARGTVRALDADRDELLAALREVVEGTARAYGCTATLTVVPNEPAVVNDEALARTVARALGSRRSTDAGADDGGAGIGGLVLDTTFRSCGADDFSHYGEVLPSLMLFVGTAAAGTTPGAGPGLHHPEFSPDDAMVGEVARALLAAAIAAGAALAPAADPVTAAAPNG</sequence>
<evidence type="ECO:0000313" key="3">
    <source>
        <dbReference type="Proteomes" id="UP001596175"/>
    </source>
</evidence>
<feature type="domain" description="Peptidase M20 dimerisation" evidence="1">
    <location>
        <begin position="207"/>
        <end position="302"/>
    </location>
</feature>
<comment type="caution">
    <text evidence="2">The sequence shown here is derived from an EMBL/GenBank/DDBJ whole genome shotgun (WGS) entry which is preliminary data.</text>
</comment>
<dbReference type="PANTHER" id="PTHR11014:SF63">
    <property type="entry name" value="METALLOPEPTIDASE, PUTATIVE (AFU_ORTHOLOGUE AFUA_6G09600)-RELATED"/>
    <property type="match status" value="1"/>
</dbReference>
<reference evidence="3" key="1">
    <citation type="journal article" date="2019" name="Int. J. Syst. Evol. Microbiol.">
        <title>The Global Catalogue of Microorganisms (GCM) 10K type strain sequencing project: providing services to taxonomists for standard genome sequencing and annotation.</title>
        <authorList>
            <consortium name="The Broad Institute Genomics Platform"/>
            <consortium name="The Broad Institute Genome Sequencing Center for Infectious Disease"/>
            <person name="Wu L."/>
            <person name="Ma J."/>
        </authorList>
    </citation>
    <scope>NUCLEOTIDE SEQUENCE [LARGE SCALE GENOMIC DNA]</scope>
    <source>
        <strain evidence="3">XZYJ18</strain>
    </source>
</reference>
<dbReference type="Gene3D" id="3.40.630.10">
    <property type="entry name" value="Zn peptidases"/>
    <property type="match status" value="1"/>
</dbReference>
<proteinExistence type="predicted"/>
<dbReference type="SUPFAM" id="SSF55031">
    <property type="entry name" value="Bacterial exopeptidase dimerisation domain"/>
    <property type="match status" value="1"/>
</dbReference>
<dbReference type="NCBIfam" id="TIGR01891">
    <property type="entry name" value="amidohydrolases"/>
    <property type="match status" value="1"/>
</dbReference>
<dbReference type="InterPro" id="IPR011650">
    <property type="entry name" value="Peptidase_M20_dimer"/>
</dbReference>
<accession>A0ABV9ZF78</accession>
<dbReference type="Pfam" id="PF01546">
    <property type="entry name" value="Peptidase_M20"/>
    <property type="match status" value="1"/>
</dbReference>
<dbReference type="Pfam" id="PF07687">
    <property type="entry name" value="M20_dimer"/>
    <property type="match status" value="1"/>
</dbReference>
<evidence type="ECO:0000313" key="2">
    <source>
        <dbReference type="EMBL" id="MFC5139415.1"/>
    </source>
</evidence>
<organism evidence="2 3">
    <name type="scientific">Actinomycetospora rhizophila</name>
    <dbReference type="NCBI Taxonomy" id="1416876"/>
    <lineage>
        <taxon>Bacteria</taxon>
        <taxon>Bacillati</taxon>
        <taxon>Actinomycetota</taxon>
        <taxon>Actinomycetes</taxon>
        <taxon>Pseudonocardiales</taxon>
        <taxon>Pseudonocardiaceae</taxon>
        <taxon>Actinomycetospora</taxon>
    </lineage>
</organism>
<dbReference type="SUPFAM" id="SSF53187">
    <property type="entry name" value="Zn-dependent exopeptidases"/>
    <property type="match status" value="1"/>
</dbReference>